<dbReference type="AlphaFoldDB" id="A0A8H4IKJ4"/>
<dbReference type="EMBL" id="WWBZ02000062">
    <property type="protein sequence ID" value="KAF4303125.1"/>
    <property type="molecule type" value="Genomic_DNA"/>
</dbReference>
<accession>A0A8H4IKJ4</accession>
<comment type="caution">
    <text evidence="2">The sequence shown here is derived from an EMBL/GenBank/DDBJ whole genome shotgun (WGS) entry which is preliminary data.</text>
</comment>
<sequence>MQPQQWQRQDGAQTFTISTSPALISREFVHASFASPEMYWASPVTPDVLETMLRTSLFFGVYVNTSPENEELKQIGIARLVTDYASLAFLTDVFVVEEYQGKGLAKWLMRCVREWGDAMPAPRRVMLMAKRAPHAVRFYEEAVGAEVFDQEGGEVVFMSTKMKGVDS</sequence>
<dbReference type="Pfam" id="PF00583">
    <property type="entry name" value="Acetyltransf_1"/>
    <property type="match status" value="1"/>
</dbReference>
<dbReference type="PANTHER" id="PTHR43233">
    <property type="entry name" value="FAMILY N-ACETYLTRANSFERASE, PUTATIVE (AFU_ORTHOLOGUE AFUA_6G03350)-RELATED"/>
    <property type="match status" value="1"/>
</dbReference>
<proteinExistence type="predicted"/>
<evidence type="ECO:0000259" key="1">
    <source>
        <dbReference type="PROSITE" id="PS51186"/>
    </source>
</evidence>
<reference evidence="2" key="1">
    <citation type="submission" date="2020-04" db="EMBL/GenBank/DDBJ databases">
        <title>Genome Assembly and Annotation of Botryosphaeria dothidea sdau 11-99, a Latent Pathogen of Apple Fruit Ring Rot in China.</title>
        <authorList>
            <person name="Yu C."/>
            <person name="Diao Y."/>
            <person name="Lu Q."/>
            <person name="Zhao J."/>
            <person name="Cui S."/>
            <person name="Peng C."/>
            <person name="He B."/>
            <person name="Liu H."/>
        </authorList>
    </citation>
    <scope>NUCLEOTIDE SEQUENCE [LARGE SCALE GENOMIC DNA]</scope>
    <source>
        <strain evidence="2">Sdau11-99</strain>
    </source>
</reference>
<evidence type="ECO:0000313" key="3">
    <source>
        <dbReference type="Proteomes" id="UP000572817"/>
    </source>
</evidence>
<dbReference type="PROSITE" id="PS51186">
    <property type="entry name" value="GNAT"/>
    <property type="match status" value="1"/>
</dbReference>
<dbReference type="CDD" id="cd04301">
    <property type="entry name" value="NAT_SF"/>
    <property type="match status" value="1"/>
</dbReference>
<dbReference type="InterPro" id="IPR000182">
    <property type="entry name" value="GNAT_dom"/>
</dbReference>
<gene>
    <name evidence="2" type="ORF">GTA08_BOTSDO09467</name>
</gene>
<dbReference type="PANTHER" id="PTHR43233:SF1">
    <property type="entry name" value="FAMILY N-ACETYLTRANSFERASE, PUTATIVE (AFU_ORTHOLOGUE AFUA_6G03350)-RELATED"/>
    <property type="match status" value="1"/>
</dbReference>
<name>A0A8H4IKJ4_9PEZI</name>
<dbReference type="InterPro" id="IPR016181">
    <property type="entry name" value="Acyl_CoA_acyltransferase"/>
</dbReference>
<dbReference type="SUPFAM" id="SSF55729">
    <property type="entry name" value="Acyl-CoA N-acyltransferases (Nat)"/>
    <property type="match status" value="1"/>
</dbReference>
<protein>
    <submittedName>
        <fullName evidence="2">Gnat family n-acetyltransferase protein</fullName>
    </submittedName>
</protein>
<feature type="domain" description="N-acetyltransferase" evidence="1">
    <location>
        <begin position="15"/>
        <end position="163"/>
    </location>
</feature>
<dbReference type="Gene3D" id="3.40.630.30">
    <property type="match status" value="1"/>
</dbReference>
<evidence type="ECO:0000313" key="2">
    <source>
        <dbReference type="EMBL" id="KAF4303125.1"/>
    </source>
</evidence>
<keyword evidence="3" id="KW-1185">Reference proteome</keyword>
<dbReference type="OrthoDB" id="10039976at2759"/>
<dbReference type="Proteomes" id="UP000572817">
    <property type="component" value="Unassembled WGS sequence"/>
</dbReference>
<dbReference type="GO" id="GO:0016747">
    <property type="term" value="F:acyltransferase activity, transferring groups other than amino-acyl groups"/>
    <property type="evidence" value="ECO:0007669"/>
    <property type="project" value="InterPro"/>
</dbReference>
<dbReference type="InterPro" id="IPR053144">
    <property type="entry name" value="Acetyltransferase_Butenolide"/>
</dbReference>
<organism evidence="2 3">
    <name type="scientific">Botryosphaeria dothidea</name>
    <dbReference type="NCBI Taxonomy" id="55169"/>
    <lineage>
        <taxon>Eukaryota</taxon>
        <taxon>Fungi</taxon>
        <taxon>Dikarya</taxon>
        <taxon>Ascomycota</taxon>
        <taxon>Pezizomycotina</taxon>
        <taxon>Dothideomycetes</taxon>
        <taxon>Dothideomycetes incertae sedis</taxon>
        <taxon>Botryosphaeriales</taxon>
        <taxon>Botryosphaeriaceae</taxon>
        <taxon>Botryosphaeria</taxon>
    </lineage>
</organism>